<sequence length="9" mass="929">MLSKSSSCS</sequence>
<gene>
    <name evidence="1" type="ORF">RDI58_002998</name>
</gene>
<name>A0AAN8YPH6_SOLBU</name>
<accession>A0AAN8YPH6</accession>
<comment type="caution">
    <text evidence="1">The sequence shown here is derived from an EMBL/GenBank/DDBJ whole genome shotgun (WGS) entry which is preliminary data.</text>
</comment>
<dbReference type="Proteomes" id="UP001371456">
    <property type="component" value="Unassembled WGS sequence"/>
</dbReference>
<protein>
    <submittedName>
        <fullName evidence="1">Uncharacterized protein</fullName>
    </submittedName>
</protein>
<proteinExistence type="predicted"/>
<reference evidence="1 2" key="1">
    <citation type="submission" date="2024-02" db="EMBL/GenBank/DDBJ databases">
        <title>de novo genome assembly of Solanum bulbocastanum strain 11H21.</title>
        <authorList>
            <person name="Hosaka A.J."/>
        </authorList>
    </citation>
    <scope>NUCLEOTIDE SEQUENCE [LARGE SCALE GENOMIC DNA]</scope>
    <source>
        <tissue evidence="1">Young leaves</tissue>
    </source>
</reference>
<organism evidence="1 2">
    <name type="scientific">Solanum bulbocastanum</name>
    <name type="common">Wild potato</name>
    <dbReference type="NCBI Taxonomy" id="147425"/>
    <lineage>
        <taxon>Eukaryota</taxon>
        <taxon>Viridiplantae</taxon>
        <taxon>Streptophyta</taxon>
        <taxon>Embryophyta</taxon>
        <taxon>Tracheophyta</taxon>
        <taxon>Spermatophyta</taxon>
        <taxon>Magnoliopsida</taxon>
        <taxon>eudicotyledons</taxon>
        <taxon>Gunneridae</taxon>
        <taxon>Pentapetalae</taxon>
        <taxon>asterids</taxon>
        <taxon>lamiids</taxon>
        <taxon>Solanales</taxon>
        <taxon>Solanaceae</taxon>
        <taxon>Solanoideae</taxon>
        <taxon>Solaneae</taxon>
        <taxon>Solanum</taxon>
    </lineage>
</organism>
<evidence type="ECO:0000313" key="2">
    <source>
        <dbReference type="Proteomes" id="UP001371456"/>
    </source>
</evidence>
<evidence type="ECO:0000313" key="1">
    <source>
        <dbReference type="EMBL" id="KAK6805213.1"/>
    </source>
</evidence>
<keyword evidence="2" id="KW-1185">Reference proteome</keyword>
<dbReference type="EMBL" id="JBANQN010000001">
    <property type="protein sequence ID" value="KAK6805213.1"/>
    <property type="molecule type" value="Genomic_DNA"/>
</dbReference>